<organism evidence="1">
    <name type="scientific">marine sediment metagenome</name>
    <dbReference type="NCBI Taxonomy" id="412755"/>
    <lineage>
        <taxon>unclassified sequences</taxon>
        <taxon>metagenomes</taxon>
        <taxon>ecological metagenomes</taxon>
    </lineage>
</organism>
<protein>
    <submittedName>
        <fullName evidence="1">Uncharacterized protein</fullName>
    </submittedName>
</protein>
<accession>X1ABN5</accession>
<dbReference type="AlphaFoldDB" id="X1ABN5"/>
<feature type="non-terminal residue" evidence="1">
    <location>
        <position position="62"/>
    </location>
</feature>
<name>X1ABN5_9ZZZZ</name>
<comment type="caution">
    <text evidence="1">The sequence shown here is derived from an EMBL/GenBank/DDBJ whole genome shotgun (WGS) entry which is preliminary data.</text>
</comment>
<proteinExistence type="predicted"/>
<evidence type="ECO:0000313" key="1">
    <source>
        <dbReference type="EMBL" id="GAG79289.1"/>
    </source>
</evidence>
<dbReference type="EMBL" id="BART01014998">
    <property type="protein sequence ID" value="GAG79289.1"/>
    <property type="molecule type" value="Genomic_DNA"/>
</dbReference>
<reference evidence="1" key="1">
    <citation type="journal article" date="2014" name="Front. Microbiol.">
        <title>High frequency of phylogenetically diverse reductive dehalogenase-homologous genes in deep subseafloor sedimentary metagenomes.</title>
        <authorList>
            <person name="Kawai M."/>
            <person name="Futagami T."/>
            <person name="Toyoda A."/>
            <person name="Takaki Y."/>
            <person name="Nishi S."/>
            <person name="Hori S."/>
            <person name="Arai W."/>
            <person name="Tsubouchi T."/>
            <person name="Morono Y."/>
            <person name="Uchiyama I."/>
            <person name="Ito T."/>
            <person name="Fujiyama A."/>
            <person name="Inagaki F."/>
            <person name="Takami H."/>
        </authorList>
    </citation>
    <scope>NUCLEOTIDE SEQUENCE</scope>
    <source>
        <strain evidence="1">Expedition CK06-06</strain>
    </source>
</reference>
<sequence>YGVPGRTKTFSAKAAALVVTTTAIHTFADSGIGPAYASDNDGSVLIQDGLEVRENLWVGGAT</sequence>
<feature type="non-terminal residue" evidence="1">
    <location>
        <position position="1"/>
    </location>
</feature>
<gene>
    <name evidence="1" type="ORF">S01H4_29385</name>
</gene>